<feature type="domain" description="Pyridoxamine kinase/Phosphomethylpyrimidine kinase" evidence="3">
    <location>
        <begin position="13"/>
        <end position="201"/>
    </location>
</feature>
<feature type="domain" description="Thiaminase-2/PQQC" evidence="2">
    <location>
        <begin position="397"/>
        <end position="604"/>
    </location>
</feature>
<evidence type="ECO:0000256" key="1">
    <source>
        <dbReference type="SAM" id="Phobius"/>
    </source>
</evidence>
<feature type="domain" description="Pyridoxamine kinase/Phosphomethylpyrimidine kinase" evidence="3">
    <location>
        <begin position="285"/>
        <end position="365"/>
    </location>
</feature>
<dbReference type="Gene3D" id="3.40.1190.20">
    <property type="match status" value="1"/>
</dbReference>
<dbReference type="InterPro" id="IPR004399">
    <property type="entry name" value="HMP/HMP-P_kinase_dom"/>
</dbReference>
<reference evidence="4" key="1">
    <citation type="submission" date="2023-03" db="EMBL/GenBank/DDBJ databases">
        <title>Mating type loci evolution in Malassezia.</title>
        <authorList>
            <person name="Coelho M.A."/>
        </authorList>
    </citation>
    <scope>NUCLEOTIDE SEQUENCE</scope>
    <source>
        <strain evidence="4">CBS 14135</strain>
    </source>
</reference>
<dbReference type="InterPro" id="IPR029056">
    <property type="entry name" value="Ribokinase-like"/>
</dbReference>
<dbReference type="Pfam" id="PF08543">
    <property type="entry name" value="Phos_pyr_kin"/>
    <property type="match status" value="2"/>
</dbReference>
<evidence type="ECO:0000259" key="3">
    <source>
        <dbReference type="Pfam" id="PF08543"/>
    </source>
</evidence>
<name>A0AAF0DVT0_9BASI</name>
<dbReference type="PANTHER" id="PTHR20858">
    <property type="entry name" value="PHOSPHOMETHYLPYRIMIDINE KINASE"/>
    <property type="match status" value="1"/>
</dbReference>
<dbReference type="InterPro" id="IPR013749">
    <property type="entry name" value="PM/HMP-P_kinase-1"/>
</dbReference>
<feature type="transmembrane region" description="Helical" evidence="1">
    <location>
        <begin position="507"/>
        <end position="528"/>
    </location>
</feature>
<keyword evidence="1" id="KW-0472">Membrane</keyword>
<dbReference type="Proteomes" id="UP001216638">
    <property type="component" value="Chromosome 2"/>
</dbReference>
<dbReference type="CDD" id="cd19367">
    <property type="entry name" value="TenA_C_ScTHI20-like"/>
    <property type="match status" value="1"/>
</dbReference>
<dbReference type="GO" id="GO:0009228">
    <property type="term" value="P:thiamine biosynthetic process"/>
    <property type="evidence" value="ECO:0007669"/>
    <property type="project" value="InterPro"/>
</dbReference>
<organism evidence="4 5">
    <name type="scientific">Malassezia brasiliensis</name>
    <dbReference type="NCBI Taxonomy" id="1821822"/>
    <lineage>
        <taxon>Eukaryota</taxon>
        <taxon>Fungi</taxon>
        <taxon>Dikarya</taxon>
        <taxon>Basidiomycota</taxon>
        <taxon>Ustilaginomycotina</taxon>
        <taxon>Malasseziomycetes</taxon>
        <taxon>Malasseziales</taxon>
        <taxon>Malasseziaceae</taxon>
        <taxon>Malassezia</taxon>
    </lineage>
</organism>
<dbReference type="GO" id="GO:0008902">
    <property type="term" value="F:hydroxymethylpyrimidine kinase activity"/>
    <property type="evidence" value="ECO:0007669"/>
    <property type="project" value="TreeGrafter"/>
</dbReference>
<keyword evidence="4" id="KW-0808">Transferase</keyword>
<protein>
    <submittedName>
        <fullName evidence="4">Trifunctional hydroxymethylpyrimidine kinase/phosphomethylpyrimidine kinase/thiaminase</fullName>
    </submittedName>
</protein>
<dbReference type="Gene3D" id="1.20.910.10">
    <property type="entry name" value="Heme oxygenase-like"/>
    <property type="match status" value="1"/>
</dbReference>
<dbReference type="Pfam" id="PF03070">
    <property type="entry name" value="TENA_THI-4"/>
    <property type="match status" value="1"/>
</dbReference>
<dbReference type="SUPFAM" id="SSF48613">
    <property type="entry name" value="Heme oxygenase-like"/>
    <property type="match status" value="1"/>
</dbReference>
<keyword evidence="1" id="KW-0812">Transmembrane</keyword>
<dbReference type="CDD" id="cd01169">
    <property type="entry name" value="HMPP_kinase"/>
    <property type="match status" value="1"/>
</dbReference>
<keyword evidence="5" id="KW-1185">Reference proteome</keyword>
<proteinExistence type="predicted"/>
<dbReference type="AlphaFoldDB" id="A0AAF0DVT0"/>
<keyword evidence="4" id="KW-0418">Kinase</keyword>
<evidence type="ECO:0000313" key="4">
    <source>
        <dbReference type="EMBL" id="WFC94854.1"/>
    </source>
</evidence>
<dbReference type="EMBL" id="CP119952">
    <property type="protein sequence ID" value="WFC94854.1"/>
    <property type="molecule type" value="Genomic_DNA"/>
</dbReference>
<dbReference type="GO" id="GO:0008972">
    <property type="term" value="F:phosphomethylpyrimidine kinase activity"/>
    <property type="evidence" value="ECO:0007669"/>
    <property type="project" value="InterPro"/>
</dbReference>
<gene>
    <name evidence="4" type="primary">THI20</name>
    <name evidence="4" type="ORF">MBRA1_001491</name>
</gene>
<dbReference type="GO" id="GO:0005829">
    <property type="term" value="C:cytosol"/>
    <property type="evidence" value="ECO:0007669"/>
    <property type="project" value="TreeGrafter"/>
</dbReference>
<evidence type="ECO:0000313" key="5">
    <source>
        <dbReference type="Proteomes" id="UP001216638"/>
    </source>
</evidence>
<dbReference type="SUPFAM" id="SSF53613">
    <property type="entry name" value="Ribokinase-like"/>
    <property type="match status" value="2"/>
</dbReference>
<dbReference type="InterPro" id="IPR016084">
    <property type="entry name" value="Haem_Oase-like_multi-hlx"/>
</dbReference>
<dbReference type="PANTHER" id="PTHR20858:SF17">
    <property type="entry name" value="HYDROXYMETHYLPYRIMIDINE_PHOSPHOMETHYLPYRIMIDINE KINASE THI20-RELATED"/>
    <property type="match status" value="1"/>
</dbReference>
<dbReference type="InterPro" id="IPR004305">
    <property type="entry name" value="Thiaminase-2/PQQC"/>
</dbReference>
<evidence type="ECO:0000259" key="2">
    <source>
        <dbReference type="Pfam" id="PF03070"/>
    </source>
</evidence>
<accession>A0AAF0DVT0</accession>
<sequence>MALPRTLTIAGSDSGGGAGIQADLKTFLSMQTYGMSVLTALTAQNTQGVQSIHTPDPAFVRAQFDSIATDVRIDAIKIGMLANAAIVREVIQCIAALQKEHEVPIVLDPVMVSTSGSLLLERDAIGTLISELLPLCALLTPNLPETETILQSAGVTPKATSSVLAKMMASAQSIAQLGIPNVLVKGGHVPITHDDLQEALQDARVSLPLHTDDEAIAGFSDTSVSTSRDVHGTAALSARVERSERSDIAQVLGASAFHAPRLDVFLAHGPNDVRLLRRNLPNVGSTSYTVDVLYESATQHTTVFVKPTISTSATHGTGCTLSSAICAAHAHGHPLRIAVAHGLQFLQEALQSSVEDLGKGPGPLNHGAYVMPRGIPLCTARCGAPLTTKLIARSWHLWHMYTRHPFVARMCDGTLSKAAFVWFMRQDYLYLKHYARVWAAAAADPACSPDDLRDYVTISQASIDEIRLHMAVCERIGIPRDELDRTEESRTTMAYTRYMMDIARQGILPLLVSVASCAFGYAEIGLWLKEQRQRHATPTSALDPSYEAWLDEYGGDGFQDVVRSTLDMFERCAARVMPSLEETEHLQEIWNTATRLEIGMWDEAIAQGERTEGTV</sequence>
<keyword evidence="1" id="KW-1133">Transmembrane helix</keyword>